<comment type="caution">
    <text evidence="7">The sequence shown here is derived from an EMBL/GenBank/DDBJ whole genome shotgun (WGS) entry which is preliminary data.</text>
</comment>
<keyword evidence="1" id="KW-0479">Metal-binding</keyword>
<dbReference type="Pfam" id="PF05495">
    <property type="entry name" value="zf-CHY"/>
    <property type="match status" value="1"/>
</dbReference>
<protein>
    <recommendedName>
        <fullName evidence="6">CHY-type domain-containing protein</fullName>
    </recommendedName>
</protein>
<feature type="domain" description="CHY-type" evidence="6">
    <location>
        <begin position="576"/>
        <end position="643"/>
    </location>
</feature>
<reference evidence="7 8" key="1">
    <citation type="submission" date="2024-07" db="EMBL/GenBank/DDBJ databases">
        <title>Section-level genome sequencing and comparative genomics of Aspergillus sections Usti and Cavernicolus.</title>
        <authorList>
            <consortium name="Lawrence Berkeley National Laboratory"/>
            <person name="Nybo J.L."/>
            <person name="Vesth T.C."/>
            <person name="Theobald S."/>
            <person name="Frisvad J.C."/>
            <person name="Larsen T.O."/>
            <person name="Kjaerboelling I."/>
            <person name="Rothschild-Mancinelli K."/>
            <person name="Lyhne E.K."/>
            <person name="Kogle M.E."/>
            <person name="Barry K."/>
            <person name="Clum A."/>
            <person name="Na H."/>
            <person name="Ledsgaard L."/>
            <person name="Lin J."/>
            <person name="Lipzen A."/>
            <person name="Kuo A."/>
            <person name="Riley R."/>
            <person name="Mondo S."/>
            <person name="Labutti K."/>
            <person name="Haridas S."/>
            <person name="Pangalinan J."/>
            <person name="Salamov A.A."/>
            <person name="Simmons B.A."/>
            <person name="Magnuson J.K."/>
            <person name="Chen J."/>
            <person name="Drula E."/>
            <person name="Henrissat B."/>
            <person name="Wiebenga A."/>
            <person name="Lubbers R.J."/>
            <person name="Gomes A.C."/>
            <person name="Makela M.R."/>
            <person name="Stajich J."/>
            <person name="Grigoriev I.V."/>
            <person name="Mortensen U.H."/>
            <person name="De Vries R.P."/>
            <person name="Baker S.E."/>
            <person name="Andersen M.R."/>
        </authorList>
    </citation>
    <scope>NUCLEOTIDE SEQUENCE [LARGE SCALE GENOMIC DNA]</scope>
    <source>
        <strain evidence="7 8">CBS 588.65</strain>
    </source>
</reference>
<accession>A0ABR4I2M9</accession>
<keyword evidence="2 4" id="KW-0863">Zinc-finger</keyword>
<evidence type="ECO:0000256" key="3">
    <source>
        <dbReference type="ARBA" id="ARBA00022833"/>
    </source>
</evidence>
<dbReference type="Proteomes" id="UP001610334">
    <property type="component" value="Unassembled WGS sequence"/>
</dbReference>
<gene>
    <name evidence="7" type="ORF">BJX63DRAFT_178210</name>
</gene>
<evidence type="ECO:0000256" key="1">
    <source>
        <dbReference type="ARBA" id="ARBA00022723"/>
    </source>
</evidence>
<evidence type="ECO:0000256" key="5">
    <source>
        <dbReference type="SAM" id="MobiDB-lite"/>
    </source>
</evidence>
<evidence type="ECO:0000313" key="8">
    <source>
        <dbReference type="Proteomes" id="UP001610334"/>
    </source>
</evidence>
<feature type="region of interest" description="Disordered" evidence="5">
    <location>
        <begin position="1"/>
        <end position="26"/>
    </location>
</feature>
<evidence type="ECO:0000313" key="7">
    <source>
        <dbReference type="EMBL" id="KAL2822007.1"/>
    </source>
</evidence>
<evidence type="ECO:0000256" key="2">
    <source>
        <dbReference type="ARBA" id="ARBA00022771"/>
    </source>
</evidence>
<dbReference type="InterPro" id="IPR037274">
    <property type="entry name" value="Znf_CHY_sf"/>
</dbReference>
<feature type="region of interest" description="Disordered" evidence="5">
    <location>
        <begin position="319"/>
        <end position="402"/>
    </location>
</feature>
<evidence type="ECO:0000259" key="6">
    <source>
        <dbReference type="PROSITE" id="PS51266"/>
    </source>
</evidence>
<evidence type="ECO:0000256" key="4">
    <source>
        <dbReference type="PROSITE-ProRule" id="PRU00601"/>
    </source>
</evidence>
<keyword evidence="3" id="KW-0862">Zinc</keyword>
<name>A0ABR4I2M9_9EURO</name>
<feature type="compositionally biased region" description="Pro residues" evidence="5">
    <location>
        <begin position="327"/>
        <end position="338"/>
    </location>
</feature>
<feature type="region of interest" description="Disordered" evidence="5">
    <location>
        <begin position="657"/>
        <end position="691"/>
    </location>
</feature>
<feature type="compositionally biased region" description="Polar residues" evidence="5">
    <location>
        <begin position="1"/>
        <end position="12"/>
    </location>
</feature>
<feature type="compositionally biased region" description="Acidic residues" evidence="5">
    <location>
        <begin position="371"/>
        <end position="389"/>
    </location>
</feature>
<proteinExistence type="predicted"/>
<keyword evidence="8" id="KW-1185">Reference proteome</keyword>
<dbReference type="InterPro" id="IPR008913">
    <property type="entry name" value="Znf_CHY"/>
</dbReference>
<dbReference type="SUPFAM" id="SSF161219">
    <property type="entry name" value="CHY zinc finger-like"/>
    <property type="match status" value="1"/>
</dbReference>
<organism evidence="7 8">
    <name type="scientific">Aspergillus granulosus</name>
    <dbReference type="NCBI Taxonomy" id="176169"/>
    <lineage>
        <taxon>Eukaryota</taxon>
        <taxon>Fungi</taxon>
        <taxon>Dikarya</taxon>
        <taxon>Ascomycota</taxon>
        <taxon>Pezizomycotina</taxon>
        <taxon>Eurotiomycetes</taxon>
        <taxon>Eurotiomycetidae</taxon>
        <taxon>Eurotiales</taxon>
        <taxon>Aspergillaceae</taxon>
        <taxon>Aspergillus</taxon>
        <taxon>Aspergillus subgen. Nidulantes</taxon>
    </lineage>
</organism>
<dbReference type="PROSITE" id="PS51266">
    <property type="entry name" value="ZF_CHY"/>
    <property type="match status" value="1"/>
</dbReference>
<sequence>MAGGTVLTSRNNAGHRPISQTERSDPREFQINQLRRRFRPIESADESGTTLSFGMAPSDPDFPFELQSLDCILHVPSTYPARGRPSIKVANPELGADFQENISRGFDDIVDSSLRMGGRETLLNWINSLDRHLERLLTTIERGPTLKFVSNAGTREEGVSQQLTDSLSSLVVSLTPERKLESRAQPVVSAHPAYTMEERSQAEQRRAVETKQLEARLGRLPLFQKARDGLSFVIPIQPAKVDRLPIVIRPVKTVKLSVPRLYPLEHSSIELQGVLGMEAVAVEAGFSQWLNDHLQLNLVSQINYLASNMHNFAKTLVEAPEPKQPDPEPPIPEDPQPPVEMGSSFDDDKPHLHIIQRPPEWSVRDGGSGSEETDMSMTEDEYSDDEEDGGAPVPDMPEPTTEHGVALSFPFLELYGIELLELVGLYITVKCDRCKEPLDVRNIPQTKDSSGALAPKVETCKKCSNSMSLGFRRLFMHPNANRAGYLDLDGCTVVDLLPSGFIPTCAECSTSFPGPGVVAVRGESAMANCRQCHRKMVFKVPEVKFLKVGSAAFSSRDRAPTRRKPKEVLGIVAGQELPRRGRCMHYSKSYRWFRFSCCSKVYPCDKCHDADTDHPNEHANRMICGFCSREQIYRPENCGICRSYLIGKAGSGFWEGGKGTRNKTLMSRKDPRKYKRRGGTTPGGASSSKKK</sequence>
<dbReference type="EMBL" id="JBFXLT010000003">
    <property type="protein sequence ID" value="KAL2822007.1"/>
    <property type="molecule type" value="Genomic_DNA"/>
</dbReference>